<accession>A0A7G8PU14</accession>
<name>A0A7G8PU14_9FLAO</name>
<dbReference type="AlphaFoldDB" id="A0A7G8PU14"/>
<dbReference type="KEGG" id="alti:ALE3EI_1265"/>
<protein>
    <submittedName>
        <fullName evidence="1">Uncharacterized protein</fullName>
    </submittedName>
</protein>
<keyword evidence="2" id="KW-1185">Reference proteome</keyword>
<evidence type="ECO:0000313" key="1">
    <source>
        <dbReference type="EMBL" id="QNJ97830.1"/>
    </source>
</evidence>
<organism evidence="1 2">
    <name type="scientific">Constantimarinum furrinae</name>
    <dbReference type="NCBI Taxonomy" id="2562285"/>
    <lineage>
        <taxon>Bacteria</taxon>
        <taxon>Pseudomonadati</taxon>
        <taxon>Bacteroidota</taxon>
        <taxon>Flavobacteriia</taxon>
        <taxon>Flavobacteriales</taxon>
        <taxon>Flavobacteriaceae</taxon>
        <taxon>Altibacter/Constantimarinum group</taxon>
        <taxon>Constantimarinum</taxon>
    </lineage>
</organism>
<evidence type="ECO:0000313" key="2">
    <source>
        <dbReference type="Proteomes" id="UP000515514"/>
    </source>
</evidence>
<gene>
    <name evidence="1" type="ORF">ALE3EI_1265</name>
</gene>
<dbReference type="Proteomes" id="UP000515514">
    <property type="component" value="Chromosome"/>
</dbReference>
<reference evidence="1 2" key="1">
    <citation type="submission" date="2020-04" db="EMBL/GenBank/DDBJ databases">
        <title>Genome sequence of Altibacter aquimarinus strain ALE3EI.</title>
        <authorList>
            <person name="Oh H.-M."/>
            <person name="Jang D."/>
        </authorList>
    </citation>
    <scope>NUCLEOTIDE SEQUENCE [LARGE SCALE GENOMIC DNA]</scope>
    <source>
        <strain evidence="1 2">ALE3EI</strain>
    </source>
</reference>
<proteinExistence type="predicted"/>
<sequence length="77" mass="9233">MDLLPKFNENSYKKTSTKIQPKRCMSNLISLIFEISDHKKSPVKQSFKNLRMRFLKIEFNVVRFINIENIIPFNKKN</sequence>
<dbReference type="EMBL" id="CP052909">
    <property type="protein sequence ID" value="QNJ97830.1"/>
    <property type="molecule type" value="Genomic_DNA"/>
</dbReference>